<dbReference type="AlphaFoldDB" id="A0A5C6ZRB9"/>
<organism evidence="1 2">
    <name type="scientific">Gillisia hiemivivida</name>
    <dbReference type="NCBI Taxonomy" id="291190"/>
    <lineage>
        <taxon>Bacteria</taxon>
        <taxon>Pseudomonadati</taxon>
        <taxon>Bacteroidota</taxon>
        <taxon>Flavobacteriia</taxon>
        <taxon>Flavobacteriales</taxon>
        <taxon>Flavobacteriaceae</taxon>
        <taxon>Gillisia</taxon>
    </lineage>
</organism>
<gene>
    <name evidence="1" type="ORF">ES724_10160</name>
</gene>
<proteinExistence type="predicted"/>
<dbReference type="OrthoDB" id="5735516at2"/>
<accession>A0A5C6ZRB9</accession>
<comment type="caution">
    <text evidence="1">The sequence shown here is derived from an EMBL/GenBank/DDBJ whole genome shotgun (WGS) entry which is preliminary data.</text>
</comment>
<evidence type="ECO:0000313" key="2">
    <source>
        <dbReference type="Proteomes" id="UP000321367"/>
    </source>
</evidence>
<dbReference type="RefSeq" id="WP_146932661.1">
    <property type="nucleotide sequence ID" value="NZ_CBCSHZ010000014.1"/>
</dbReference>
<dbReference type="Pfam" id="PF20420">
    <property type="entry name" value="DUF6702"/>
    <property type="match status" value="1"/>
</dbReference>
<protein>
    <recommendedName>
        <fullName evidence="3">Peptidase E</fullName>
    </recommendedName>
</protein>
<evidence type="ECO:0008006" key="3">
    <source>
        <dbReference type="Google" id="ProtNLM"/>
    </source>
</evidence>
<reference evidence="1 2" key="1">
    <citation type="submission" date="2019-08" db="EMBL/GenBank/DDBJ databases">
        <title>Genome sequence of Gillisia hiemivivida IC154 (type strain).</title>
        <authorList>
            <person name="Bowman J.P."/>
        </authorList>
    </citation>
    <scope>NUCLEOTIDE SEQUENCE [LARGE SCALE GENOMIC DNA]</scope>
    <source>
        <strain evidence="1 2">IC154</strain>
    </source>
</reference>
<dbReference type="EMBL" id="VORY01000011">
    <property type="protein sequence ID" value="TXD93362.1"/>
    <property type="molecule type" value="Genomic_DNA"/>
</dbReference>
<dbReference type="Proteomes" id="UP000321367">
    <property type="component" value="Unassembled WGS sequence"/>
</dbReference>
<name>A0A5C6ZRB9_9FLAO</name>
<evidence type="ECO:0000313" key="1">
    <source>
        <dbReference type="EMBL" id="TXD93362.1"/>
    </source>
</evidence>
<sequence>MKIKFFLPIICVLMLMSFSVAHKFYVSVTEIEYNEKAHSLQIISRVFIDDMEDLLQTRYDKNIRLRKTNESSSVPNYLKKYLNDKLEVKIDGRLTEVNYLGKEYEDDMLLLYLEIPKITAFKKIEVKNAILTDMFSEQKNLVHVNYKGSTKSLILNKAKQEDVLNFNN</sequence>
<dbReference type="InterPro" id="IPR046525">
    <property type="entry name" value="DUF6702"/>
</dbReference>
<keyword evidence="2" id="KW-1185">Reference proteome</keyword>